<feature type="region of interest" description="Disordered" evidence="2">
    <location>
        <begin position="613"/>
        <end position="632"/>
    </location>
</feature>
<dbReference type="SUPFAM" id="SSF52540">
    <property type="entry name" value="P-loop containing nucleoside triphosphate hydrolases"/>
    <property type="match status" value="1"/>
</dbReference>
<evidence type="ECO:0000256" key="2">
    <source>
        <dbReference type="SAM" id="MobiDB-lite"/>
    </source>
</evidence>
<feature type="coiled-coil region" evidence="1">
    <location>
        <begin position="333"/>
        <end position="360"/>
    </location>
</feature>
<keyword evidence="5" id="KW-1185">Reference proteome</keyword>
<dbReference type="Pfam" id="PF00350">
    <property type="entry name" value="Dynamin_N"/>
    <property type="match status" value="1"/>
</dbReference>
<evidence type="ECO:0000256" key="1">
    <source>
        <dbReference type="SAM" id="Coils"/>
    </source>
</evidence>
<dbReference type="PANTHER" id="PTHR43681">
    <property type="entry name" value="TRANSMEMBRANE GTPASE FZO"/>
    <property type="match status" value="1"/>
</dbReference>
<proteinExistence type="predicted"/>
<protein>
    <submittedName>
        <fullName evidence="4">Dynamin family protein</fullName>
    </submittedName>
</protein>
<accession>A0ABW0X1W0</accession>
<dbReference type="EMBL" id="JBHSOF010000018">
    <property type="protein sequence ID" value="MFC5664507.1"/>
    <property type="molecule type" value="Genomic_DNA"/>
</dbReference>
<comment type="caution">
    <text evidence="4">The sequence shown here is derived from an EMBL/GenBank/DDBJ whole genome shotgun (WGS) entry which is preliminary data.</text>
</comment>
<organism evidence="4 5">
    <name type="scientific">Kitasatospora misakiensis</name>
    <dbReference type="NCBI Taxonomy" id="67330"/>
    <lineage>
        <taxon>Bacteria</taxon>
        <taxon>Bacillati</taxon>
        <taxon>Actinomycetota</taxon>
        <taxon>Actinomycetes</taxon>
        <taxon>Kitasatosporales</taxon>
        <taxon>Streptomycetaceae</taxon>
        <taxon>Kitasatospora</taxon>
    </lineage>
</organism>
<sequence>MTSVAPPSPARVLDALRADTLALYGALRPVAAAGAARHAVTAERLAAAERRLREGTLTVVVCGEFKRGKSSLLNALLEEPDLFPRDTYFATSLVTTAAFGPVEQVVVTLDPPDDRPDGVPVRLEIPRERIAEFATESGNPGNVRRVRLISVLLPNPRLASGLVLVDTPGVGAVYQAHTAVTAGFLPQADALVFVADATQPLTESELRFLSRAAAASRALDGTDGLVFALTKIDTVGDWTAIHANTLAKLAAATGLAPQDVPLVPVSARAKLDHLAHGDPEDLEISNFEEFERVLWSALARRRASLLVGGALAELEASARTMLEPVDAELHALLDETRTRLAELRADTEERERRIAELASSEARWRRELVDAVADLGRGLVVQAQQELDQVWHRFRTEYLYDDAMLAEPDRLVGQLAADAALVTGTVGELAGLRAAELQAEFARRNGLELDARPSGRLPEPPVPPLAVTGRLGEEERQARGGGLLRATTGGSGLGTTAGGLAAGAIGAIIGTLVLPGAGTAVGAQIGSSIGSVVGALFGGVAGYRGAVRDQQIADRAARRNSLRTELEAMRAGQYNHLANAVRDLTRTLADAVRAELESRIAREQAAARDTLARLESTRTATREQATRRAAELGLERRPLTEVRAGVEQLGTRLAALLAEAR</sequence>
<dbReference type="InterPro" id="IPR045063">
    <property type="entry name" value="Dynamin_N"/>
</dbReference>
<feature type="domain" description="Dynamin N-terminal" evidence="3">
    <location>
        <begin position="59"/>
        <end position="213"/>
    </location>
</feature>
<dbReference type="RefSeq" id="WP_380226206.1">
    <property type="nucleotide sequence ID" value="NZ_JBHSOF010000018.1"/>
</dbReference>
<dbReference type="Proteomes" id="UP001595975">
    <property type="component" value="Unassembled WGS sequence"/>
</dbReference>
<dbReference type="PANTHER" id="PTHR43681:SF1">
    <property type="entry name" value="SARCALUMENIN"/>
    <property type="match status" value="1"/>
</dbReference>
<keyword evidence="1" id="KW-0175">Coiled coil</keyword>
<dbReference type="InterPro" id="IPR027417">
    <property type="entry name" value="P-loop_NTPase"/>
</dbReference>
<evidence type="ECO:0000259" key="3">
    <source>
        <dbReference type="Pfam" id="PF00350"/>
    </source>
</evidence>
<dbReference type="InterPro" id="IPR051943">
    <property type="entry name" value="TRAFAC_Dynamin-like_GTPase"/>
</dbReference>
<gene>
    <name evidence="4" type="ORF">ACFP3U_16120</name>
</gene>
<name>A0ABW0X1W0_9ACTN</name>
<evidence type="ECO:0000313" key="4">
    <source>
        <dbReference type="EMBL" id="MFC5664507.1"/>
    </source>
</evidence>
<dbReference type="Gene3D" id="3.40.50.300">
    <property type="entry name" value="P-loop containing nucleotide triphosphate hydrolases"/>
    <property type="match status" value="1"/>
</dbReference>
<reference evidence="5" key="1">
    <citation type="journal article" date="2019" name="Int. J. Syst. Evol. Microbiol.">
        <title>The Global Catalogue of Microorganisms (GCM) 10K type strain sequencing project: providing services to taxonomists for standard genome sequencing and annotation.</title>
        <authorList>
            <consortium name="The Broad Institute Genomics Platform"/>
            <consortium name="The Broad Institute Genome Sequencing Center for Infectious Disease"/>
            <person name="Wu L."/>
            <person name="Ma J."/>
        </authorList>
    </citation>
    <scope>NUCLEOTIDE SEQUENCE [LARGE SCALE GENOMIC DNA]</scope>
    <source>
        <strain evidence="5">CGMCC 4.1437</strain>
    </source>
</reference>
<evidence type="ECO:0000313" key="5">
    <source>
        <dbReference type="Proteomes" id="UP001595975"/>
    </source>
</evidence>